<dbReference type="GO" id="GO:0030150">
    <property type="term" value="P:protein import into mitochondrial matrix"/>
    <property type="evidence" value="ECO:0007669"/>
    <property type="project" value="InterPro"/>
</dbReference>
<keyword evidence="8 12" id="KW-1133">Transmembrane helix</keyword>
<keyword evidence="13" id="KW-0675">Receptor</keyword>
<name>A0A154PKL9_DUFNO</name>
<proteinExistence type="inferred from homology"/>
<dbReference type="Pfam" id="PF08038">
    <property type="entry name" value="Tom7"/>
    <property type="match status" value="1"/>
</dbReference>
<evidence type="ECO:0000256" key="6">
    <source>
        <dbReference type="ARBA" id="ARBA00022787"/>
    </source>
</evidence>
<dbReference type="AlphaFoldDB" id="A0A154PKL9"/>
<evidence type="ECO:0000256" key="8">
    <source>
        <dbReference type="ARBA" id="ARBA00022989"/>
    </source>
</evidence>
<keyword evidence="14" id="KW-1185">Reference proteome</keyword>
<organism evidence="13 14">
    <name type="scientific">Dufourea novaeangliae</name>
    <name type="common">Sweat bee</name>
    <dbReference type="NCBI Taxonomy" id="178035"/>
    <lineage>
        <taxon>Eukaryota</taxon>
        <taxon>Metazoa</taxon>
        <taxon>Ecdysozoa</taxon>
        <taxon>Arthropoda</taxon>
        <taxon>Hexapoda</taxon>
        <taxon>Insecta</taxon>
        <taxon>Pterygota</taxon>
        <taxon>Neoptera</taxon>
        <taxon>Endopterygota</taxon>
        <taxon>Hymenoptera</taxon>
        <taxon>Apocrita</taxon>
        <taxon>Aculeata</taxon>
        <taxon>Apoidea</taxon>
        <taxon>Anthophila</taxon>
        <taxon>Halictidae</taxon>
        <taxon>Rophitinae</taxon>
        <taxon>Dufourea</taxon>
    </lineage>
</organism>
<dbReference type="PANTHER" id="PTHR46722">
    <property type="entry name" value="MITOCHONDRIAL IMPORT RECEPTOR SUBUNIT TOM7 HOMOLOG"/>
    <property type="match status" value="1"/>
</dbReference>
<reference evidence="13 14" key="1">
    <citation type="submission" date="2015-07" db="EMBL/GenBank/DDBJ databases">
        <title>The genome of Dufourea novaeangliae.</title>
        <authorList>
            <person name="Pan H."/>
            <person name="Kapheim K."/>
        </authorList>
    </citation>
    <scope>NUCLEOTIDE SEQUENCE [LARGE SCALE GENOMIC DNA]</scope>
    <source>
        <strain evidence="13">0120121106</strain>
        <tissue evidence="13">Whole body</tissue>
    </source>
</reference>
<gene>
    <name evidence="13" type="ORF">WN55_03687</name>
</gene>
<sequence>MALSPSTKQKIAIVLDVGKVIFHWGFIPTILFLGFRKGADPGMPELKLMNLLWQ</sequence>
<evidence type="ECO:0000256" key="4">
    <source>
        <dbReference type="ARBA" id="ARBA00022448"/>
    </source>
</evidence>
<dbReference type="EMBL" id="KQ434931">
    <property type="protein sequence ID" value="KZC11848.1"/>
    <property type="molecule type" value="Genomic_DNA"/>
</dbReference>
<dbReference type="GO" id="GO:0005742">
    <property type="term" value="C:mitochondrial outer membrane translocase complex"/>
    <property type="evidence" value="ECO:0007669"/>
    <property type="project" value="InterPro"/>
</dbReference>
<dbReference type="Proteomes" id="UP000076502">
    <property type="component" value="Unassembled WGS sequence"/>
</dbReference>
<evidence type="ECO:0000256" key="3">
    <source>
        <dbReference type="ARBA" id="ARBA00014537"/>
    </source>
</evidence>
<evidence type="ECO:0000256" key="2">
    <source>
        <dbReference type="ARBA" id="ARBA00010917"/>
    </source>
</evidence>
<evidence type="ECO:0000256" key="10">
    <source>
        <dbReference type="ARBA" id="ARBA00023136"/>
    </source>
</evidence>
<keyword evidence="5 12" id="KW-0812">Transmembrane</keyword>
<evidence type="ECO:0000313" key="14">
    <source>
        <dbReference type="Proteomes" id="UP000076502"/>
    </source>
</evidence>
<evidence type="ECO:0000256" key="5">
    <source>
        <dbReference type="ARBA" id="ARBA00022692"/>
    </source>
</evidence>
<keyword evidence="6" id="KW-1000">Mitochondrion outer membrane</keyword>
<dbReference type="GO" id="GO:1903955">
    <property type="term" value="P:positive regulation of protein targeting to mitochondrion"/>
    <property type="evidence" value="ECO:0007669"/>
    <property type="project" value="TreeGrafter"/>
</dbReference>
<evidence type="ECO:0000256" key="12">
    <source>
        <dbReference type="SAM" id="Phobius"/>
    </source>
</evidence>
<accession>A0A154PKL9</accession>
<evidence type="ECO:0000256" key="1">
    <source>
        <dbReference type="ARBA" id="ARBA00004572"/>
    </source>
</evidence>
<keyword evidence="7" id="KW-0653">Protein transport</keyword>
<evidence type="ECO:0000313" key="13">
    <source>
        <dbReference type="EMBL" id="KZC11848.1"/>
    </source>
</evidence>
<protein>
    <recommendedName>
        <fullName evidence="3">Mitochondrial import receptor subunit TOM7 homolog</fullName>
    </recommendedName>
    <alternativeName>
        <fullName evidence="11">Translocase of outer membrane 7 kDa subunit homolog</fullName>
    </alternativeName>
</protein>
<comment type="similarity">
    <text evidence="2">Belongs to the Tom7 family.</text>
</comment>
<comment type="subcellular location">
    <subcellularLocation>
        <location evidence="1">Mitochondrion outer membrane</location>
        <topology evidence="1">Single-pass membrane protein</topology>
    </subcellularLocation>
</comment>
<keyword evidence="4" id="KW-0813">Transport</keyword>
<dbReference type="PANTHER" id="PTHR46722:SF1">
    <property type="entry name" value="MITOCHONDRIAL IMPORT RECEPTOR SUBUNIT TOM7 HOMOLOG"/>
    <property type="match status" value="1"/>
</dbReference>
<dbReference type="InterPro" id="IPR012621">
    <property type="entry name" value="Tom7"/>
</dbReference>
<keyword evidence="9" id="KW-0496">Mitochondrion</keyword>
<feature type="transmembrane region" description="Helical" evidence="12">
    <location>
        <begin position="12"/>
        <end position="35"/>
    </location>
</feature>
<evidence type="ECO:0000256" key="11">
    <source>
        <dbReference type="ARBA" id="ARBA00032786"/>
    </source>
</evidence>
<evidence type="ECO:0000256" key="7">
    <source>
        <dbReference type="ARBA" id="ARBA00022927"/>
    </source>
</evidence>
<dbReference type="STRING" id="178035.A0A154PKL9"/>
<evidence type="ECO:0000256" key="9">
    <source>
        <dbReference type="ARBA" id="ARBA00023128"/>
    </source>
</evidence>
<keyword evidence="10 12" id="KW-0472">Membrane</keyword>